<name>K0TH69_THAOC</name>
<dbReference type="InterPro" id="IPR029000">
    <property type="entry name" value="Cyclophilin-like_dom_sf"/>
</dbReference>
<dbReference type="PRINTS" id="PR00153">
    <property type="entry name" value="CSAPPISMRASE"/>
</dbReference>
<evidence type="ECO:0000259" key="6">
    <source>
        <dbReference type="PROSITE" id="PS50059"/>
    </source>
</evidence>
<accession>K0TH69</accession>
<evidence type="ECO:0000313" key="8">
    <source>
        <dbReference type="EMBL" id="EJK76725.1"/>
    </source>
</evidence>
<dbReference type="EC" id="5.2.1.8" evidence="2 5"/>
<gene>
    <name evidence="8" type="ORF">THAOC_01498</name>
</gene>
<dbReference type="CDD" id="cd01926">
    <property type="entry name" value="cyclophilin_ABH_like"/>
    <property type="match status" value="1"/>
</dbReference>
<comment type="catalytic activity">
    <reaction evidence="1 5">
        <text>[protein]-peptidylproline (omega=180) = [protein]-peptidylproline (omega=0)</text>
        <dbReference type="Rhea" id="RHEA:16237"/>
        <dbReference type="Rhea" id="RHEA-COMP:10747"/>
        <dbReference type="Rhea" id="RHEA-COMP:10748"/>
        <dbReference type="ChEBI" id="CHEBI:83833"/>
        <dbReference type="ChEBI" id="CHEBI:83834"/>
        <dbReference type="EC" id="5.2.1.8"/>
    </reaction>
</comment>
<feature type="domain" description="PPIase cyclophilin-type" evidence="7">
    <location>
        <begin position="346"/>
        <end position="510"/>
    </location>
</feature>
<dbReference type="SUPFAM" id="SSF54534">
    <property type="entry name" value="FKBP-like"/>
    <property type="match status" value="1"/>
</dbReference>
<evidence type="ECO:0000256" key="2">
    <source>
        <dbReference type="ARBA" id="ARBA00013194"/>
    </source>
</evidence>
<feature type="domain" description="PPIase FKBP-type" evidence="6">
    <location>
        <begin position="66"/>
        <end position="155"/>
    </location>
</feature>
<dbReference type="Gene3D" id="1.25.40.10">
    <property type="entry name" value="Tetratricopeptide repeat domain"/>
    <property type="match status" value="1"/>
</dbReference>
<evidence type="ECO:0000256" key="1">
    <source>
        <dbReference type="ARBA" id="ARBA00000971"/>
    </source>
</evidence>
<sequence>MSAAEPIDVSIAQDGGVMKTIIREAPEGIEDTPPPGYEVSAHYTGKQLTTANGTFHRDRVSHSQIPCSCFVAMTGTLESDGSQFDSSRDRGQPFKFTIGQGQVIKGWDEGFASMKLGERAKLAIRSDYGYGSQGMGAKIPPNSNLVFDCELLGIQPKEKNKWEMTPQERMEEALKLKDEGTKEFTSGNHSVAVDLYKKAADMVDEDESDEPLPDDERDVFVKCWGNAAMCYVKASAWSDVIFCCNKVLNKIPEEGKTNIKLLYRRGLAKMNIGEYKEAKKDLIAAYGIDNKDKNVRKAIQELKVKSAEAKKKEKAQFGGIFGKVSMYDDKEGPVVPNAKGDNPHVYFDMKHGDENLGRIVMQLYSDITPKTAKNFKALCTGEKGNGVSGKPLHYKGCTFHRVIKDFMIQGGDFTAGDGTGGESIYGEKFPDENFKLSHTKGGLLSMANAGPGTNGSQFFLTSRETPHLDGKHVVFGEVVDGMDVVRKIEDVPKDSNDKPDIDVVIENCGLMPDDYKP</sequence>
<dbReference type="FunFam" id="2.40.100.10:FF:000022">
    <property type="entry name" value="Peptidyl-prolyl cis-trans isomerase CYP95"/>
    <property type="match status" value="1"/>
</dbReference>
<dbReference type="SUPFAM" id="SSF48452">
    <property type="entry name" value="TPR-like"/>
    <property type="match status" value="1"/>
</dbReference>
<dbReference type="InterPro" id="IPR046357">
    <property type="entry name" value="PPIase_dom_sf"/>
</dbReference>
<dbReference type="PROSITE" id="PS00170">
    <property type="entry name" value="CSA_PPIASE_1"/>
    <property type="match status" value="1"/>
</dbReference>
<dbReference type="GO" id="GO:0006457">
    <property type="term" value="P:protein folding"/>
    <property type="evidence" value="ECO:0007669"/>
    <property type="project" value="InterPro"/>
</dbReference>
<dbReference type="PANTHER" id="PTHR11071">
    <property type="entry name" value="PEPTIDYL-PROLYL CIS-TRANS ISOMERASE"/>
    <property type="match status" value="1"/>
</dbReference>
<dbReference type="InterPro" id="IPR001179">
    <property type="entry name" value="PPIase_FKBP_dom"/>
</dbReference>
<dbReference type="InterPro" id="IPR011990">
    <property type="entry name" value="TPR-like_helical_dom_sf"/>
</dbReference>
<proteinExistence type="predicted"/>
<dbReference type="PANTHER" id="PTHR11071:SF552">
    <property type="entry name" value="PEPTIDYL-PROLYL CIS-TRANS ISOMERASE CYP26-1"/>
    <property type="match status" value="1"/>
</dbReference>
<organism evidence="8 9">
    <name type="scientific">Thalassiosira oceanica</name>
    <name type="common">Marine diatom</name>
    <dbReference type="NCBI Taxonomy" id="159749"/>
    <lineage>
        <taxon>Eukaryota</taxon>
        <taxon>Sar</taxon>
        <taxon>Stramenopiles</taxon>
        <taxon>Ochrophyta</taxon>
        <taxon>Bacillariophyta</taxon>
        <taxon>Coscinodiscophyceae</taxon>
        <taxon>Thalassiosirophycidae</taxon>
        <taxon>Thalassiosirales</taxon>
        <taxon>Thalassiosiraceae</taxon>
        <taxon>Thalassiosira</taxon>
    </lineage>
</organism>
<dbReference type="GO" id="GO:0016018">
    <property type="term" value="F:cyclosporin A binding"/>
    <property type="evidence" value="ECO:0007669"/>
    <property type="project" value="TreeGrafter"/>
</dbReference>
<dbReference type="AlphaFoldDB" id="K0TH69"/>
<dbReference type="Proteomes" id="UP000266841">
    <property type="component" value="Unassembled WGS sequence"/>
</dbReference>
<dbReference type="SMART" id="SM00028">
    <property type="entry name" value="TPR"/>
    <property type="match status" value="2"/>
</dbReference>
<keyword evidence="4 5" id="KW-0413">Isomerase</keyword>
<dbReference type="SUPFAM" id="SSF50891">
    <property type="entry name" value="Cyclophilin-like"/>
    <property type="match status" value="1"/>
</dbReference>
<dbReference type="Gene3D" id="2.40.100.10">
    <property type="entry name" value="Cyclophilin-like"/>
    <property type="match status" value="1"/>
</dbReference>
<evidence type="ECO:0000256" key="4">
    <source>
        <dbReference type="ARBA" id="ARBA00023235"/>
    </source>
</evidence>
<evidence type="ECO:0000256" key="3">
    <source>
        <dbReference type="ARBA" id="ARBA00023110"/>
    </source>
</evidence>
<dbReference type="EMBL" id="AGNL01001774">
    <property type="protein sequence ID" value="EJK76725.1"/>
    <property type="molecule type" value="Genomic_DNA"/>
</dbReference>
<dbReference type="Pfam" id="PF00254">
    <property type="entry name" value="FKBP_C"/>
    <property type="match status" value="1"/>
</dbReference>
<evidence type="ECO:0000313" key="9">
    <source>
        <dbReference type="Proteomes" id="UP000266841"/>
    </source>
</evidence>
<dbReference type="eggNOG" id="KOG0543">
    <property type="taxonomic scope" value="Eukaryota"/>
</dbReference>
<dbReference type="InterPro" id="IPR019734">
    <property type="entry name" value="TPR_rpt"/>
</dbReference>
<dbReference type="InterPro" id="IPR020892">
    <property type="entry name" value="Cyclophilin-type_PPIase_CS"/>
</dbReference>
<dbReference type="Gene3D" id="3.10.50.40">
    <property type="match status" value="1"/>
</dbReference>
<dbReference type="PROSITE" id="PS50059">
    <property type="entry name" value="FKBP_PPIASE"/>
    <property type="match status" value="1"/>
</dbReference>
<dbReference type="PROSITE" id="PS50072">
    <property type="entry name" value="CSA_PPIASE_2"/>
    <property type="match status" value="1"/>
</dbReference>
<dbReference type="Pfam" id="PF00160">
    <property type="entry name" value="Pro_isomerase"/>
    <property type="match status" value="1"/>
</dbReference>
<dbReference type="GO" id="GO:0005737">
    <property type="term" value="C:cytoplasm"/>
    <property type="evidence" value="ECO:0007669"/>
    <property type="project" value="TreeGrafter"/>
</dbReference>
<dbReference type="OrthoDB" id="1902587at2759"/>
<protein>
    <recommendedName>
        <fullName evidence="2 5">peptidylprolyl isomerase</fullName>
        <ecNumber evidence="2 5">5.2.1.8</ecNumber>
    </recommendedName>
</protein>
<comment type="caution">
    <text evidence="8">The sequence shown here is derived from an EMBL/GenBank/DDBJ whole genome shotgun (WGS) entry which is preliminary data.</text>
</comment>
<dbReference type="OMA" id="GPQFNDE"/>
<evidence type="ECO:0000256" key="5">
    <source>
        <dbReference type="PROSITE-ProRule" id="PRU00277"/>
    </source>
</evidence>
<dbReference type="InterPro" id="IPR002130">
    <property type="entry name" value="Cyclophilin-type_PPIase_dom"/>
</dbReference>
<keyword evidence="3 5" id="KW-0697">Rotamase</keyword>
<dbReference type="GO" id="GO:0003755">
    <property type="term" value="F:peptidyl-prolyl cis-trans isomerase activity"/>
    <property type="evidence" value="ECO:0007669"/>
    <property type="project" value="UniProtKB-KW"/>
</dbReference>
<keyword evidence="9" id="KW-1185">Reference proteome</keyword>
<dbReference type="FunFam" id="3.10.50.40:FF:000006">
    <property type="entry name" value="Peptidyl-prolyl cis-trans isomerase"/>
    <property type="match status" value="1"/>
</dbReference>
<dbReference type="eggNOG" id="KOG0865">
    <property type="taxonomic scope" value="Eukaryota"/>
</dbReference>
<evidence type="ECO:0000259" key="7">
    <source>
        <dbReference type="PROSITE" id="PS50072"/>
    </source>
</evidence>
<reference evidence="8 9" key="1">
    <citation type="journal article" date="2012" name="Genome Biol.">
        <title>Genome and low-iron response of an oceanic diatom adapted to chronic iron limitation.</title>
        <authorList>
            <person name="Lommer M."/>
            <person name="Specht M."/>
            <person name="Roy A.S."/>
            <person name="Kraemer L."/>
            <person name="Andreson R."/>
            <person name="Gutowska M.A."/>
            <person name="Wolf J."/>
            <person name="Bergner S.V."/>
            <person name="Schilhabel M.B."/>
            <person name="Klostermeier U.C."/>
            <person name="Beiko R.G."/>
            <person name="Rosenstiel P."/>
            <person name="Hippler M."/>
            <person name="Laroche J."/>
        </authorList>
    </citation>
    <scope>NUCLEOTIDE SEQUENCE [LARGE SCALE GENOMIC DNA]</scope>
    <source>
        <strain evidence="8 9">CCMP1005</strain>
    </source>
</reference>